<sequence>MIRQTMVEALNRQINRELYSAYLYLSMSAWFSNRNLPGCANWMRVQMQEEQFHALKFYDYVVARGGRLTMQAIEAPPSEWESPLAVFEATYAHEQKVTAMIHDLVELAQKEKDYATYNFLQWYVNEQVEEEANDTGIIERLKMIRDETNALFMLDRELATRVFTPPATGSKSTP</sequence>
<dbReference type="SUPFAM" id="SSF47240">
    <property type="entry name" value="Ferritin-like"/>
    <property type="match status" value="1"/>
</dbReference>
<dbReference type="Gene3D" id="1.20.1260.10">
    <property type="match status" value="1"/>
</dbReference>
<dbReference type="FunFam" id="1.20.1260.10:FF:000001">
    <property type="entry name" value="Non-heme ferritin"/>
    <property type="match status" value="1"/>
</dbReference>
<dbReference type="Proteomes" id="UP000885648">
    <property type="component" value="Unassembled WGS sequence"/>
</dbReference>
<dbReference type="InterPro" id="IPR008331">
    <property type="entry name" value="Ferritin_DPS_dom"/>
</dbReference>
<dbReference type="PANTHER" id="PTHR11431">
    <property type="entry name" value="FERRITIN"/>
    <property type="match status" value="1"/>
</dbReference>
<keyword evidence="3" id="KW-0560">Oxidoreductase</keyword>
<evidence type="ECO:0000256" key="4">
    <source>
        <dbReference type="ARBA" id="ARBA00023004"/>
    </source>
</evidence>
<dbReference type="CDD" id="cd01055">
    <property type="entry name" value="Nonheme_Ferritin"/>
    <property type="match status" value="1"/>
</dbReference>
<proteinExistence type="predicted"/>
<reference evidence="6" key="1">
    <citation type="journal article" date="2020" name="mSystems">
        <title>Genome- and Community-Level Interaction Insights into Carbon Utilization and Element Cycling Functions of Hydrothermarchaeota in Hydrothermal Sediment.</title>
        <authorList>
            <person name="Zhou Z."/>
            <person name="Liu Y."/>
            <person name="Xu W."/>
            <person name="Pan J."/>
            <person name="Luo Z.H."/>
            <person name="Li M."/>
        </authorList>
    </citation>
    <scope>NUCLEOTIDE SEQUENCE</scope>
    <source>
        <strain evidence="6">SpSt-1183</strain>
    </source>
</reference>
<dbReference type="InterPro" id="IPR009078">
    <property type="entry name" value="Ferritin-like_SF"/>
</dbReference>
<comment type="caution">
    <text evidence="6">The sequence shown here is derived from an EMBL/GenBank/DDBJ whole genome shotgun (WGS) entry which is preliminary data.</text>
</comment>
<organism evidence="6">
    <name type="scientific">Methanofollis liminatans</name>
    <dbReference type="NCBI Taxonomy" id="2201"/>
    <lineage>
        <taxon>Archaea</taxon>
        <taxon>Methanobacteriati</taxon>
        <taxon>Methanobacteriota</taxon>
        <taxon>Stenosarchaea group</taxon>
        <taxon>Methanomicrobia</taxon>
        <taxon>Methanomicrobiales</taxon>
        <taxon>Methanomicrobiaceae</taxon>
        <taxon>Methanofollis</taxon>
    </lineage>
</organism>
<dbReference type="GO" id="GO:0042802">
    <property type="term" value="F:identical protein binding"/>
    <property type="evidence" value="ECO:0007669"/>
    <property type="project" value="UniProtKB-ARBA"/>
</dbReference>
<evidence type="ECO:0000259" key="5">
    <source>
        <dbReference type="PROSITE" id="PS50905"/>
    </source>
</evidence>
<feature type="domain" description="Ferritin-like diiron" evidence="5">
    <location>
        <begin position="1"/>
        <end position="145"/>
    </location>
</feature>
<keyword evidence="4" id="KW-0408">Iron</keyword>
<dbReference type="GO" id="GO:0005829">
    <property type="term" value="C:cytosol"/>
    <property type="evidence" value="ECO:0007669"/>
    <property type="project" value="TreeGrafter"/>
</dbReference>
<gene>
    <name evidence="6" type="ORF">ENN52_02375</name>
</gene>
<evidence type="ECO:0000313" key="6">
    <source>
        <dbReference type="EMBL" id="HDS62975.1"/>
    </source>
</evidence>
<dbReference type="GO" id="GO:0006879">
    <property type="term" value="P:intracellular iron ion homeostasis"/>
    <property type="evidence" value="ECO:0007669"/>
    <property type="project" value="UniProtKB-KW"/>
</dbReference>
<dbReference type="InterPro" id="IPR009040">
    <property type="entry name" value="Ferritin-like_diiron"/>
</dbReference>
<dbReference type="Pfam" id="PF00210">
    <property type="entry name" value="Ferritin"/>
    <property type="match status" value="1"/>
</dbReference>
<dbReference type="GO" id="GO:0008198">
    <property type="term" value="F:ferrous iron binding"/>
    <property type="evidence" value="ECO:0007669"/>
    <property type="project" value="TreeGrafter"/>
</dbReference>
<dbReference type="GO" id="GO:0004322">
    <property type="term" value="F:ferroxidase activity"/>
    <property type="evidence" value="ECO:0007669"/>
    <property type="project" value="TreeGrafter"/>
</dbReference>
<name>A0A831PS75_9EURY</name>
<dbReference type="AlphaFoldDB" id="A0A831PS75"/>
<evidence type="ECO:0000256" key="1">
    <source>
        <dbReference type="ARBA" id="ARBA00022434"/>
    </source>
</evidence>
<evidence type="ECO:0000256" key="2">
    <source>
        <dbReference type="ARBA" id="ARBA00022723"/>
    </source>
</evidence>
<dbReference type="GO" id="GO:0008199">
    <property type="term" value="F:ferric iron binding"/>
    <property type="evidence" value="ECO:0007669"/>
    <property type="project" value="InterPro"/>
</dbReference>
<keyword evidence="2" id="KW-0479">Metal-binding</keyword>
<dbReference type="GO" id="GO:0006826">
    <property type="term" value="P:iron ion transport"/>
    <property type="evidence" value="ECO:0007669"/>
    <property type="project" value="InterPro"/>
</dbReference>
<keyword evidence="1" id="KW-0409">Iron storage</keyword>
<dbReference type="PANTHER" id="PTHR11431:SF127">
    <property type="entry name" value="BACTERIAL NON-HEME FERRITIN"/>
    <property type="match status" value="1"/>
</dbReference>
<evidence type="ECO:0000256" key="3">
    <source>
        <dbReference type="ARBA" id="ARBA00023002"/>
    </source>
</evidence>
<protein>
    <submittedName>
        <fullName evidence="6">Ferritin</fullName>
    </submittedName>
</protein>
<dbReference type="InterPro" id="IPR041719">
    <property type="entry name" value="Ferritin_prok"/>
</dbReference>
<dbReference type="PROSITE" id="PS50905">
    <property type="entry name" value="FERRITIN_LIKE"/>
    <property type="match status" value="1"/>
</dbReference>
<accession>A0A831PS75</accession>
<dbReference type="InterPro" id="IPR001519">
    <property type="entry name" value="Ferritin"/>
</dbReference>
<dbReference type="InterPro" id="IPR012347">
    <property type="entry name" value="Ferritin-like"/>
</dbReference>
<dbReference type="EMBL" id="DSBY01000099">
    <property type="protein sequence ID" value="HDS62975.1"/>
    <property type="molecule type" value="Genomic_DNA"/>
</dbReference>